<keyword evidence="1" id="KW-0472">Membrane</keyword>
<gene>
    <name evidence="3" type="ORF">A3J59_02635</name>
</gene>
<evidence type="ECO:0000313" key="3">
    <source>
        <dbReference type="EMBL" id="OGY51233.1"/>
    </source>
</evidence>
<sequence length="372" mass="43933">MPETALQELRPEEYKHEISVYQNYRDGLNNLEKAKELLRPYYLFCFGLYFFVTILISTILGWDFWPNIIIYAYISLIISVFSHESDFLTNIFSFGKFNKLKGQIKYIEELKRNSYSKLEPFEKIIHDYYQTQLKNFFEKNLYRKRSGNHQFDESLSEFASMIKEVSTVNLITTHLPLGEYEDYLMRRTIDHAFKTSEKTENLASIRNFVKNLSSPKEQRLNEIIAPEKLYRTARKIDNWDEINKRRNTTGQKGEEIAVVIEQEFLESIGRKDLAKKVRHVSTEDGDGLGYDVLSFFENGKEKYIEVKSTTSSLQSPFFLSRNELGFLEEHNEDAFIYRIFVSDDEPQMRTDSSPEIFEQNEIIPIQYIVKAK</sequence>
<dbReference type="Pfam" id="PF13020">
    <property type="entry name" value="NOV_C"/>
    <property type="match status" value="1"/>
</dbReference>
<comment type="caution">
    <text evidence="3">The sequence shown here is derived from an EMBL/GenBank/DDBJ whole genome shotgun (WGS) entry which is preliminary data.</text>
</comment>
<dbReference type="AlphaFoldDB" id="A0A1G1YFV2"/>
<evidence type="ECO:0000256" key="1">
    <source>
        <dbReference type="SAM" id="Phobius"/>
    </source>
</evidence>
<organism evidence="3 4">
    <name type="scientific">Candidatus Buchananbacteria bacterium RIFCSPHIGHO2_02_FULL_56_16</name>
    <dbReference type="NCBI Taxonomy" id="1797542"/>
    <lineage>
        <taxon>Bacteria</taxon>
        <taxon>Candidatus Buchananiibacteriota</taxon>
    </lineage>
</organism>
<proteinExistence type="predicted"/>
<keyword evidence="1" id="KW-1133">Transmembrane helix</keyword>
<feature type="transmembrane region" description="Helical" evidence="1">
    <location>
        <begin position="41"/>
        <end position="62"/>
    </location>
</feature>
<dbReference type="InterPro" id="IPR024975">
    <property type="entry name" value="NOV_C"/>
</dbReference>
<dbReference type="EMBL" id="MHIL01000021">
    <property type="protein sequence ID" value="OGY51233.1"/>
    <property type="molecule type" value="Genomic_DNA"/>
</dbReference>
<name>A0A1G1YFV2_9BACT</name>
<keyword evidence="1" id="KW-0812">Transmembrane</keyword>
<evidence type="ECO:0000259" key="2">
    <source>
        <dbReference type="Pfam" id="PF13020"/>
    </source>
</evidence>
<accession>A0A1G1YFV2</accession>
<evidence type="ECO:0000313" key="4">
    <source>
        <dbReference type="Proteomes" id="UP000177310"/>
    </source>
</evidence>
<reference evidence="3 4" key="1">
    <citation type="journal article" date="2016" name="Nat. Commun.">
        <title>Thousands of microbial genomes shed light on interconnected biogeochemical processes in an aquifer system.</title>
        <authorList>
            <person name="Anantharaman K."/>
            <person name="Brown C.T."/>
            <person name="Hug L.A."/>
            <person name="Sharon I."/>
            <person name="Castelle C.J."/>
            <person name="Probst A.J."/>
            <person name="Thomas B.C."/>
            <person name="Singh A."/>
            <person name="Wilkins M.J."/>
            <person name="Karaoz U."/>
            <person name="Brodie E.L."/>
            <person name="Williams K.H."/>
            <person name="Hubbard S.S."/>
            <person name="Banfield J.F."/>
        </authorList>
    </citation>
    <scope>NUCLEOTIDE SEQUENCE [LARGE SCALE GENOMIC DNA]</scope>
</reference>
<dbReference type="Proteomes" id="UP000177310">
    <property type="component" value="Unassembled WGS sequence"/>
</dbReference>
<protein>
    <recommendedName>
        <fullName evidence="2">Protein NO VEIN C-terminal domain-containing protein</fullName>
    </recommendedName>
</protein>
<feature type="domain" description="Protein NO VEIN C-terminal" evidence="2">
    <location>
        <begin position="257"/>
        <end position="349"/>
    </location>
</feature>